<reference evidence="1" key="1">
    <citation type="submission" date="2014-11" db="EMBL/GenBank/DDBJ databases">
        <authorList>
            <person name="Amaro Gonzalez C."/>
        </authorList>
    </citation>
    <scope>NUCLEOTIDE SEQUENCE</scope>
</reference>
<organism evidence="1">
    <name type="scientific">Anguilla anguilla</name>
    <name type="common">European freshwater eel</name>
    <name type="synonym">Muraena anguilla</name>
    <dbReference type="NCBI Taxonomy" id="7936"/>
    <lineage>
        <taxon>Eukaryota</taxon>
        <taxon>Metazoa</taxon>
        <taxon>Chordata</taxon>
        <taxon>Craniata</taxon>
        <taxon>Vertebrata</taxon>
        <taxon>Euteleostomi</taxon>
        <taxon>Actinopterygii</taxon>
        <taxon>Neopterygii</taxon>
        <taxon>Teleostei</taxon>
        <taxon>Anguilliformes</taxon>
        <taxon>Anguillidae</taxon>
        <taxon>Anguilla</taxon>
    </lineage>
</organism>
<dbReference type="EMBL" id="GBXM01033449">
    <property type="protein sequence ID" value="JAH75128.1"/>
    <property type="molecule type" value="Transcribed_RNA"/>
</dbReference>
<reference evidence="1" key="2">
    <citation type="journal article" date="2015" name="Fish Shellfish Immunol.">
        <title>Early steps in the European eel (Anguilla anguilla)-Vibrio vulnificus interaction in the gills: Role of the RtxA13 toxin.</title>
        <authorList>
            <person name="Callol A."/>
            <person name="Pajuelo D."/>
            <person name="Ebbesson L."/>
            <person name="Teles M."/>
            <person name="MacKenzie S."/>
            <person name="Amaro C."/>
        </authorList>
    </citation>
    <scope>NUCLEOTIDE SEQUENCE</scope>
</reference>
<dbReference type="AlphaFoldDB" id="A0A0E9VD35"/>
<evidence type="ECO:0000313" key="1">
    <source>
        <dbReference type="EMBL" id="JAH75128.1"/>
    </source>
</evidence>
<sequence length="51" mass="5921">MQAIATLISPVMLCGNHSLDPGNTNHIKTVTEWFIFFMAFQVFQCYYKCIF</sequence>
<accession>A0A0E9VD35</accession>
<name>A0A0E9VD35_ANGAN</name>
<protein>
    <submittedName>
        <fullName evidence="1">Uncharacterized protein</fullName>
    </submittedName>
</protein>
<proteinExistence type="predicted"/>